<keyword evidence="1" id="KW-0175">Coiled coil</keyword>
<feature type="compositionally biased region" description="Basic and acidic residues" evidence="2">
    <location>
        <begin position="96"/>
        <end position="106"/>
    </location>
</feature>
<evidence type="ECO:0000256" key="1">
    <source>
        <dbReference type="SAM" id="Coils"/>
    </source>
</evidence>
<sequence length="106" mass="12475">MLDVLGREELSASYKEAEAGRKAEEQRAQRLAAEYAQFSHEAEKRLHEEDEEIEHIWRSTIWCDSTLMDKQGIFLKKVQTTEMSKQPKFPTQDTSEVDRHFDKVMD</sequence>
<dbReference type="EMBL" id="HBUF01108651">
    <property type="protein sequence ID" value="CAG6639725.1"/>
    <property type="molecule type" value="Transcribed_RNA"/>
</dbReference>
<protein>
    <submittedName>
        <fullName evidence="3">Paramyosin, long form</fullName>
    </submittedName>
</protein>
<proteinExistence type="predicted"/>
<evidence type="ECO:0000256" key="2">
    <source>
        <dbReference type="SAM" id="MobiDB-lite"/>
    </source>
</evidence>
<accession>A0A8D8VZV1</accession>
<feature type="coiled-coil region" evidence="1">
    <location>
        <begin position="7"/>
        <end position="41"/>
    </location>
</feature>
<dbReference type="AlphaFoldDB" id="A0A8D8VZV1"/>
<name>A0A8D8VZV1_9HEMI</name>
<reference evidence="3" key="1">
    <citation type="submission" date="2021-05" db="EMBL/GenBank/DDBJ databases">
        <authorList>
            <person name="Alioto T."/>
            <person name="Alioto T."/>
            <person name="Gomez Garrido J."/>
        </authorList>
    </citation>
    <scope>NUCLEOTIDE SEQUENCE</scope>
</reference>
<evidence type="ECO:0000313" key="3">
    <source>
        <dbReference type="EMBL" id="CAG6639725.1"/>
    </source>
</evidence>
<organism evidence="3">
    <name type="scientific">Cacopsylla melanoneura</name>
    <dbReference type="NCBI Taxonomy" id="428564"/>
    <lineage>
        <taxon>Eukaryota</taxon>
        <taxon>Metazoa</taxon>
        <taxon>Ecdysozoa</taxon>
        <taxon>Arthropoda</taxon>
        <taxon>Hexapoda</taxon>
        <taxon>Insecta</taxon>
        <taxon>Pterygota</taxon>
        <taxon>Neoptera</taxon>
        <taxon>Paraneoptera</taxon>
        <taxon>Hemiptera</taxon>
        <taxon>Sternorrhyncha</taxon>
        <taxon>Psylloidea</taxon>
        <taxon>Psyllidae</taxon>
        <taxon>Psyllinae</taxon>
        <taxon>Cacopsylla</taxon>
    </lineage>
</organism>
<feature type="compositionally biased region" description="Polar residues" evidence="2">
    <location>
        <begin position="82"/>
        <end position="94"/>
    </location>
</feature>
<feature type="region of interest" description="Disordered" evidence="2">
    <location>
        <begin position="82"/>
        <end position="106"/>
    </location>
</feature>